<organism evidence="3 4">
    <name type="scientific">Ottowia pentelensis</name>
    <dbReference type="NCBI Taxonomy" id="511108"/>
    <lineage>
        <taxon>Bacteria</taxon>
        <taxon>Pseudomonadati</taxon>
        <taxon>Pseudomonadota</taxon>
        <taxon>Betaproteobacteria</taxon>
        <taxon>Burkholderiales</taxon>
        <taxon>Comamonadaceae</taxon>
        <taxon>Ottowia</taxon>
    </lineage>
</organism>
<reference evidence="3 4" key="1">
    <citation type="submission" date="2024-09" db="EMBL/GenBank/DDBJ databases">
        <authorList>
            <person name="Sun Q."/>
            <person name="Mori K."/>
        </authorList>
    </citation>
    <scope>NUCLEOTIDE SEQUENCE [LARGE SCALE GENOMIC DNA]</scope>
    <source>
        <strain evidence="3 4">NCAIM B.02336</strain>
    </source>
</reference>
<proteinExistence type="predicted"/>
<sequence length="160" mass="17187">MNRLAKWGLGQVMGFNADAAGFQSARDMVTQMAESESAQLAGMARFMASQGLDARLRARDWTGFARRYNGPSYWKNAYDVKLKSAFEKFSSGISRDLRARAAQGALLFLGYNPGDPDGVLGQNTRRAIAAFRADAHLAAGDALDDAVFEAIMSRAGLAGG</sequence>
<dbReference type="InterPro" id="IPR036366">
    <property type="entry name" value="PGBDSf"/>
</dbReference>
<dbReference type="EMBL" id="JBHLTN010000032">
    <property type="protein sequence ID" value="MFC0593921.1"/>
    <property type="molecule type" value="Genomic_DNA"/>
</dbReference>
<dbReference type="Proteomes" id="UP001589834">
    <property type="component" value="Unassembled WGS sequence"/>
</dbReference>
<dbReference type="Pfam" id="PF11860">
    <property type="entry name" value="Muramidase"/>
    <property type="match status" value="1"/>
</dbReference>
<dbReference type="SUPFAM" id="SSF47090">
    <property type="entry name" value="PGBD-like"/>
    <property type="match status" value="1"/>
</dbReference>
<dbReference type="RefSeq" id="WP_377484371.1">
    <property type="nucleotide sequence ID" value="NZ_JBHLTN010000032.1"/>
</dbReference>
<evidence type="ECO:0000313" key="4">
    <source>
        <dbReference type="Proteomes" id="UP001589834"/>
    </source>
</evidence>
<protein>
    <submittedName>
        <fullName evidence="3">N-acetylmuramidase domain-containing protein</fullName>
    </submittedName>
</protein>
<dbReference type="Pfam" id="PF01471">
    <property type="entry name" value="PG_binding_1"/>
    <property type="match status" value="1"/>
</dbReference>
<dbReference type="Gene3D" id="1.10.101.10">
    <property type="entry name" value="PGBD-like superfamily/PGBD"/>
    <property type="match status" value="1"/>
</dbReference>
<dbReference type="InterPro" id="IPR036365">
    <property type="entry name" value="PGBD-like_sf"/>
</dbReference>
<gene>
    <name evidence="3" type="ORF">ACFFGG_15310</name>
</gene>
<comment type="caution">
    <text evidence="3">The sequence shown here is derived from an EMBL/GenBank/DDBJ whole genome shotgun (WGS) entry which is preliminary data.</text>
</comment>
<name>A0ABV6PVT5_9BURK</name>
<dbReference type="InterPro" id="IPR002477">
    <property type="entry name" value="Peptidoglycan-bd-like"/>
</dbReference>
<accession>A0ABV6PVT5</accession>
<dbReference type="InterPro" id="IPR024408">
    <property type="entry name" value="Muramidase"/>
</dbReference>
<feature type="domain" description="N-acetylmuramidase" evidence="2">
    <location>
        <begin position="5"/>
        <end position="89"/>
    </location>
</feature>
<keyword evidence="4" id="KW-1185">Reference proteome</keyword>
<feature type="domain" description="Peptidoglycan binding-like" evidence="1">
    <location>
        <begin position="100"/>
        <end position="138"/>
    </location>
</feature>
<evidence type="ECO:0000259" key="2">
    <source>
        <dbReference type="Pfam" id="PF11860"/>
    </source>
</evidence>
<evidence type="ECO:0000313" key="3">
    <source>
        <dbReference type="EMBL" id="MFC0593921.1"/>
    </source>
</evidence>
<evidence type="ECO:0000259" key="1">
    <source>
        <dbReference type="Pfam" id="PF01471"/>
    </source>
</evidence>